<proteinExistence type="predicted"/>
<evidence type="ECO:0000313" key="1">
    <source>
        <dbReference type="EMBL" id="BAQ08233.1"/>
    </source>
</evidence>
<accession>A0A0A8JCZ9</accession>
<organism evidence="1">
    <name type="scientific">Persimmon virus B</name>
    <dbReference type="NCBI Taxonomy" id="1493829"/>
    <lineage>
        <taxon>Viruses</taxon>
        <taxon>Riboviria</taxon>
        <taxon>Orthornavirae</taxon>
        <taxon>Kitrinoviricota</taxon>
        <taxon>Alsuviricetes</taxon>
        <taxon>Martellivirales</taxon>
        <taxon>Closteroviridae</taxon>
        <taxon>Olivavirus</taxon>
        <taxon>Olivavirus betadiospyri</taxon>
    </lineage>
</organism>
<sequence length="59" mass="6186">PYNAIVEFLGEVVPGSTSIILGDMSEALNTSEFTSDATGVTISAGKVVAASREQRVWRG</sequence>
<reference evidence="1" key="1">
    <citation type="submission" date="2014-04" db="EMBL/GenBank/DDBJ databases">
        <title>An assemblage of novel putative closterovirus variants from American persimmon.</title>
        <authorList>
            <person name="Ito T."/>
            <person name="Sato A."/>
            <person name="Suzaki K."/>
        </authorList>
    </citation>
    <scope>NUCLEOTIDE SEQUENCE</scope>
    <source>
        <strain evidence="1">Variant 4</strain>
    </source>
</reference>
<protein>
    <submittedName>
        <fullName evidence="1">Polyprotein 1a</fullName>
    </submittedName>
</protein>
<dbReference type="EMBL" id="AB923927">
    <property type="protein sequence ID" value="BAQ08233.1"/>
    <property type="molecule type" value="Genomic_RNA"/>
</dbReference>
<feature type="non-terminal residue" evidence="1">
    <location>
        <position position="1"/>
    </location>
</feature>
<name>A0A0A8JCZ9_9CLOS</name>